<comment type="pathway">
    <text evidence="3">Amino-sugar metabolism; N-acetylneuraminate degradation; D-fructose 6-phosphate from N-acetylneuraminate: step 3/5.</text>
</comment>
<dbReference type="GO" id="GO:0005829">
    <property type="term" value="C:cytosol"/>
    <property type="evidence" value="ECO:0007669"/>
    <property type="project" value="TreeGrafter"/>
</dbReference>
<dbReference type="PANTHER" id="PTHR36204">
    <property type="entry name" value="N-ACETYLMANNOSAMINE-6-PHOSPHATE 2-EPIMERASE-RELATED"/>
    <property type="match status" value="1"/>
</dbReference>
<evidence type="ECO:0000256" key="6">
    <source>
        <dbReference type="ARBA" id="ARBA00023277"/>
    </source>
</evidence>
<sequence length="360" mass="36391">MNLIKTLCGGLVVSCQPMPGGPFDRIDAILSFARAAQASGAVALRIEGISNVAAVTKACQLPVIGITKRDLDTSAVRITPFLEDVEELIRSGASMVAVDATDRPRPVASKDLIAAIKGLGAIAMADISTEAEARAALDAGADIIGTTMSGYTEPGPGPTAPDLDLVRDCAALRVPLQVINDAQAAAWGEYRFGAGRGRDIVFVTVSSGIGGGVVAGGRLLRGARGLAGSLGQTLRGNGDSLLRLEALASGFGIAEAARMAGHPGDAKSVIAAANDHVPWANDILAGATSELATALVGVQAMVDPDCIVIGGGVGLAHGFIARLEQAFETLPETLVPTLVPAKLGVDAGVIGAADLLNEGH</sequence>
<dbReference type="UniPathway" id="UPA00629">
    <property type="reaction ID" value="UER00682"/>
</dbReference>
<dbReference type="InterPro" id="IPR043129">
    <property type="entry name" value="ATPase_NBD"/>
</dbReference>
<dbReference type="Proteomes" id="UP000238563">
    <property type="component" value="Unassembled WGS sequence"/>
</dbReference>
<evidence type="ECO:0000256" key="2">
    <source>
        <dbReference type="ARBA" id="ARBA00002147"/>
    </source>
</evidence>
<dbReference type="Gene3D" id="3.20.20.70">
    <property type="entry name" value="Aldolase class I"/>
    <property type="match status" value="1"/>
</dbReference>
<dbReference type="GO" id="GO:0047465">
    <property type="term" value="F:N-acylglucosamine-6-phosphate 2-epimerase activity"/>
    <property type="evidence" value="ECO:0007669"/>
    <property type="project" value="UniProtKB-EC"/>
</dbReference>
<keyword evidence="5" id="KW-0413">Isomerase</keyword>
<keyword evidence="8" id="KW-1185">Reference proteome</keyword>
<dbReference type="Gene3D" id="3.30.420.40">
    <property type="match status" value="1"/>
</dbReference>
<dbReference type="PANTHER" id="PTHR36204:SF1">
    <property type="entry name" value="N-ACETYLMANNOSAMINE-6-PHOSPHATE 2-EPIMERASE-RELATED"/>
    <property type="match status" value="1"/>
</dbReference>
<accession>A0A2S9JP10</accession>
<reference evidence="7 8" key="1">
    <citation type="submission" date="2018-02" db="EMBL/GenBank/DDBJ databases">
        <title>The draft genome of Phyllobacterium myrsinacearum DSM5892.</title>
        <authorList>
            <person name="Li L."/>
            <person name="Liu L."/>
            <person name="Zhang X."/>
            <person name="Wang T."/>
        </authorList>
    </citation>
    <scope>NUCLEOTIDE SEQUENCE [LARGE SCALE GENOMIC DNA]</scope>
    <source>
        <strain evidence="7 8">DSM 5892</strain>
    </source>
</reference>
<evidence type="ECO:0000256" key="5">
    <source>
        <dbReference type="ARBA" id="ARBA00023235"/>
    </source>
</evidence>
<dbReference type="EMBL" id="PVBT01000002">
    <property type="protein sequence ID" value="PRD54978.1"/>
    <property type="molecule type" value="Genomic_DNA"/>
</dbReference>
<dbReference type="Pfam" id="PF04131">
    <property type="entry name" value="NanE"/>
    <property type="match status" value="1"/>
</dbReference>
<evidence type="ECO:0000256" key="4">
    <source>
        <dbReference type="ARBA" id="ARBA00013180"/>
    </source>
</evidence>
<dbReference type="AlphaFoldDB" id="A0A2S9JP10"/>
<dbReference type="SUPFAM" id="SSF53067">
    <property type="entry name" value="Actin-like ATPase domain"/>
    <property type="match status" value="1"/>
</dbReference>
<gene>
    <name evidence="7" type="ORF">C5750_07215</name>
</gene>
<dbReference type="OrthoDB" id="9810372at2"/>
<name>A0A2S9JP10_9HYPH</name>
<comment type="catalytic activity">
    <reaction evidence="1">
        <text>an N-acyl-D-glucosamine 6-phosphate = an N-acyl-D-mannosamine 6-phosphate</text>
        <dbReference type="Rhea" id="RHEA:23932"/>
        <dbReference type="ChEBI" id="CHEBI:57599"/>
        <dbReference type="ChEBI" id="CHEBI:57666"/>
        <dbReference type="EC" id="5.1.3.9"/>
    </reaction>
</comment>
<dbReference type="GO" id="GO:0006053">
    <property type="term" value="P:N-acetylmannosamine catabolic process"/>
    <property type="evidence" value="ECO:0007669"/>
    <property type="project" value="TreeGrafter"/>
</dbReference>
<dbReference type="GO" id="GO:0019262">
    <property type="term" value="P:N-acetylneuraminate catabolic process"/>
    <property type="evidence" value="ECO:0007669"/>
    <property type="project" value="UniProtKB-UniPathway"/>
</dbReference>
<dbReference type="EC" id="5.1.3.9" evidence="4"/>
<proteinExistence type="predicted"/>
<dbReference type="SUPFAM" id="SSF51366">
    <property type="entry name" value="Ribulose-phoshate binding barrel"/>
    <property type="match status" value="1"/>
</dbReference>
<dbReference type="InterPro" id="IPR011060">
    <property type="entry name" value="RibuloseP-bd_barrel"/>
</dbReference>
<comment type="caution">
    <text evidence="7">The sequence shown here is derived from an EMBL/GenBank/DDBJ whole genome shotgun (WGS) entry which is preliminary data.</text>
</comment>
<evidence type="ECO:0000256" key="1">
    <source>
        <dbReference type="ARBA" id="ARBA00000056"/>
    </source>
</evidence>
<dbReference type="RefSeq" id="WP_105733208.1">
    <property type="nucleotide sequence ID" value="NZ_PVBT01000002.1"/>
</dbReference>
<protein>
    <recommendedName>
        <fullName evidence="4">N-acylglucosamine-6-phosphate 2-epimerase</fullName>
        <ecNumber evidence="4">5.1.3.9</ecNumber>
    </recommendedName>
</protein>
<organism evidence="7 8">
    <name type="scientific">Phyllobacterium myrsinacearum</name>
    <dbReference type="NCBI Taxonomy" id="28101"/>
    <lineage>
        <taxon>Bacteria</taxon>
        <taxon>Pseudomonadati</taxon>
        <taxon>Pseudomonadota</taxon>
        <taxon>Alphaproteobacteria</taxon>
        <taxon>Hyphomicrobiales</taxon>
        <taxon>Phyllobacteriaceae</taxon>
        <taxon>Phyllobacterium</taxon>
    </lineage>
</organism>
<evidence type="ECO:0000256" key="3">
    <source>
        <dbReference type="ARBA" id="ARBA00005081"/>
    </source>
</evidence>
<dbReference type="InterPro" id="IPR007260">
    <property type="entry name" value="NanE"/>
</dbReference>
<dbReference type="NCBIfam" id="NF002231">
    <property type="entry name" value="PRK01130.1"/>
    <property type="match status" value="1"/>
</dbReference>
<dbReference type="InterPro" id="IPR013785">
    <property type="entry name" value="Aldolase_TIM"/>
</dbReference>
<evidence type="ECO:0000313" key="8">
    <source>
        <dbReference type="Proteomes" id="UP000238563"/>
    </source>
</evidence>
<keyword evidence="6" id="KW-0119">Carbohydrate metabolism</keyword>
<evidence type="ECO:0000313" key="7">
    <source>
        <dbReference type="EMBL" id="PRD54978.1"/>
    </source>
</evidence>
<comment type="function">
    <text evidence="2">Converts N-acetylmannosamine-6-phosphate (ManNAc-6-P) to N-acetylglucosamine-6-phosphate (GlcNAc-6-P).</text>
</comment>